<dbReference type="Proteomes" id="UP000063429">
    <property type="component" value="Chromosome"/>
</dbReference>
<evidence type="ECO:0000256" key="1">
    <source>
        <dbReference type="SAM" id="Phobius"/>
    </source>
</evidence>
<dbReference type="EMBL" id="CP011409">
    <property type="protein sequence ID" value="AKZ65010.1"/>
    <property type="molecule type" value="Genomic_DNA"/>
</dbReference>
<feature type="signal peptide" evidence="2">
    <location>
        <begin position="1"/>
        <end position="28"/>
    </location>
</feature>
<keyword evidence="1" id="KW-1133">Transmembrane helix</keyword>
<gene>
    <name evidence="3" type="ORF">F506_22215</name>
</gene>
<evidence type="ECO:0000313" key="3">
    <source>
        <dbReference type="EMBL" id="AKZ65010.1"/>
    </source>
</evidence>
<reference evidence="4" key="1">
    <citation type="journal article" date="2015" name="Genome Announc.">
        <title>Complete Genome Sequence of Herbaspirillum hiltneri N3 (DSM 17495), Isolated from Surface-Sterilized Wheat Roots.</title>
        <authorList>
            <person name="Guizelini D."/>
            <person name="Saizaki P.M."/>
            <person name="Coimbra N.A."/>
            <person name="Weiss V.A."/>
            <person name="Faoro H."/>
            <person name="Sfeir M.Z."/>
            <person name="Baura V.A."/>
            <person name="Monteiro R.A."/>
            <person name="Chubatsu L.S."/>
            <person name="Souza E.M."/>
            <person name="Cruz L.M."/>
            <person name="Pedrosa F.O."/>
            <person name="Raittz R.T."/>
            <person name="Marchaukoski J.N."/>
            <person name="Steffens M.B."/>
        </authorList>
    </citation>
    <scope>NUCLEOTIDE SEQUENCE [LARGE SCALE GENOMIC DNA]</scope>
    <source>
        <strain evidence="4">N3</strain>
    </source>
</reference>
<evidence type="ECO:0000313" key="4">
    <source>
        <dbReference type="Proteomes" id="UP000063429"/>
    </source>
</evidence>
<evidence type="ECO:0008006" key="5">
    <source>
        <dbReference type="Google" id="ProtNLM"/>
    </source>
</evidence>
<accession>A0ABN4I1I8</accession>
<evidence type="ECO:0000256" key="2">
    <source>
        <dbReference type="SAM" id="SignalP"/>
    </source>
</evidence>
<proteinExistence type="predicted"/>
<feature type="chain" id="PRO_5046104630" description="Tetratricopeptide repeat protein" evidence="2">
    <location>
        <begin position="29"/>
        <end position="830"/>
    </location>
</feature>
<feature type="transmembrane region" description="Helical" evidence="1">
    <location>
        <begin position="800"/>
        <end position="821"/>
    </location>
</feature>
<organism evidence="3 4">
    <name type="scientific">Herbaspirillum hiltneri N3</name>
    <dbReference type="NCBI Taxonomy" id="1262470"/>
    <lineage>
        <taxon>Bacteria</taxon>
        <taxon>Pseudomonadati</taxon>
        <taxon>Pseudomonadota</taxon>
        <taxon>Betaproteobacteria</taxon>
        <taxon>Burkholderiales</taxon>
        <taxon>Oxalobacteraceae</taxon>
        <taxon>Herbaspirillum</taxon>
    </lineage>
</organism>
<keyword evidence="4" id="KW-1185">Reference proteome</keyword>
<name>A0ABN4I1I8_9BURK</name>
<keyword evidence="1" id="KW-0812">Transmembrane</keyword>
<keyword evidence="1" id="KW-0472">Membrane</keyword>
<protein>
    <recommendedName>
        <fullName evidence="5">Tetratricopeptide repeat protein</fullName>
    </recommendedName>
</protein>
<keyword evidence="2" id="KW-0732">Signal</keyword>
<sequence>MWNTDMHIKHLRIAVALAIPFSTAVVIACGPDFPPQVLDDRAGTLKATPANSFAYEAAHLVKPTDALQANEGGGASDPSGKPDAADAAFMNPVQLAQLKAVRALKDGDAAYAQGIDLPPAVRLYAAGAVDYLAATDSGTRAQKRFQAVLDLPDKADGDKRAVWAAYMLGQSHAGAMSGAGNKPNEERAQAIRAYALARSRAVAGALDSSGLAVASYGEQARTFLVNGATMCGYLDFVNAMPCADDVAAADLKQAVRLYAEQAARNSNSGVQSLRIIAEWALSDPERAQKLIDDPVAQRLLVSYALARVGDMSGADATRPAEYEVSWGGYGYVDAARGGKDAKVNPVLPSLVAALQKRGIANLADADRVAALAYRSGMYDLAQTLADKQRSALSSWVRAKLALRKGDAAAAAQAYAEASKAFPQNDASVEPASLGLIRAEQSVLSLSRGQYVEAFDQLYKVTSASQARGKDDSLSHPLYSDYSGDTWYLAERVLTVDELKTYVDAHVPATPVPPPPQVLPSTPDKPYYDWLSAHPAQQSDYLRRLLARRLVREGRINDALPYFPDDQDWRYVDIDENYYTDGKRTLASWRYRATAKEYGDALDDAKHAWRAVTRAEAWYKAATLARLRGMEIMGYEEAPDYAGLGGMLAFGIGRTEVLEYPRGDTGKAPLVKTPEQRAAADLPGPFVTDGERKRYAASESKPNQRYHYRNIAVDYVMKSADELPARSQAFAAVLCKGTGFVYYDAALAPLPYRRYVKEGAAVPFSADFGQNCAEPDFKAAGRFPYVQAWKKTRHWVATHRGAALVTAAAVLIAAAALAAGLVRRRRRAVES</sequence>